<proteinExistence type="predicted"/>
<evidence type="ECO:0000313" key="4">
    <source>
        <dbReference type="Proteomes" id="UP000000763"/>
    </source>
</evidence>
<reference evidence="2" key="1">
    <citation type="submission" date="2002-06" db="EMBL/GenBank/DDBJ databases">
        <title>Oryza sativa nipponbare(GA3) genomic DNA, chromosome 8, BAC clone:OSJNBa0038P10.</title>
        <authorList>
            <person name="Sasaki T."/>
            <person name="Matsumoto T."/>
            <person name="Katayose Y."/>
        </authorList>
    </citation>
    <scope>NUCLEOTIDE SEQUENCE</scope>
</reference>
<protein>
    <submittedName>
        <fullName evidence="3">Uncharacterized protein</fullName>
    </submittedName>
</protein>
<organism evidence="3 4">
    <name type="scientific">Oryza sativa subsp. japonica</name>
    <name type="common">Rice</name>
    <dbReference type="NCBI Taxonomy" id="39947"/>
    <lineage>
        <taxon>Eukaryota</taxon>
        <taxon>Viridiplantae</taxon>
        <taxon>Streptophyta</taxon>
        <taxon>Embryophyta</taxon>
        <taxon>Tracheophyta</taxon>
        <taxon>Spermatophyta</taxon>
        <taxon>Magnoliopsida</taxon>
        <taxon>Liliopsida</taxon>
        <taxon>Poales</taxon>
        <taxon>Poaceae</taxon>
        <taxon>BOP clade</taxon>
        <taxon>Oryzoideae</taxon>
        <taxon>Oryzeae</taxon>
        <taxon>Oryzinae</taxon>
        <taxon>Oryza</taxon>
        <taxon>Oryza sativa</taxon>
    </lineage>
</organism>
<sequence>MPPHHALAIITYRTYKINQIAGIRKNFGMRVFVGRGVNTGKFHGPKPIPPAPPSTPSAGRRPPIKTTKDTPLFRSKYPGYARSHCPRYRDPGSTEKIPLFRNRPLEKHISGMVLFGALERLALPSNMACQMWLLNYLPLLPTWHVNVATQVKKHRGTHLSFSPFTHLFLPELSFDAGLGLFAGVADA</sequence>
<reference evidence="3" key="2">
    <citation type="submission" date="2002-07" db="EMBL/GenBank/DDBJ databases">
        <title>Oryza sativa nipponbare(GA3) genomic DNA, chromosome 8, BAC clone:OSJNBb0090H20.</title>
        <authorList>
            <person name="Sasaki T."/>
            <person name="Matsumoto T."/>
            <person name="Katayose Y."/>
        </authorList>
    </citation>
    <scope>NUCLEOTIDE SEQUENCE</scope>
</reference>
<dbReference type="Proteomes" id="UP000000763">
    <property type="component" value="Chromosome 8"/>
</dbReference>
<feature type="compositionally biased region" description="Pro residues" evidence="1">
    <location>
        <begin position="46"/>
        <end position="55"/>
    </location>
</feature>
<reference evidence="4" key="3">
    <citation type="journal article" date="2005" name="Nature">
        <title>The map-based sequence of the rice genome.</title>
        <authorList>
            <consortium name="International rice genome sequencing project (IRGSP)"/>
            <person name="Matsumoto T."/>
            <person name="Wu J."/>
            <person name="Kanamori H."/>
            <person name="Katayose Y."/>
            <person name="Fujisawa M."/>
            <person name="Namiki N."/>
            <person name="Mizuno H."/>
            <person name="Yamamoto K."/>
            <person name="Antonio B.A."/>
            <person name="Baba T."/>
            <person name="Sakata K."/>
            <person name="Nagamura Y."/>
            <person name="Aoki H."/>
            <person name="Arikawa K."/>
            <person name="Arita K."/>
            <person name="Bito T."/>
            <person name="Chiden Y."/>
            <person name="Fujitsuka N."/>
            <person name="Fukunaka R."/>
            <person name="Hamada M."/>
            <person name="Harada C."/>
            <person name="Hayashi A."/>
            <person name="Hijishita S."/>
            <person name="Honda M."/>
            <person name="Hosokawa S."/>
            <person name="Ichikawa Y."/>
            <person name="Idonuma A."/>
            <person name="Iijima M."/>
            <person name="Ikeda M."/>
            <person name="Ikeno M."/>
            <person name="Ito K."/>
            <person name="Ito S."/>
            <person name="Ito T."/>
            <person name="Ito Y."/>
            <person name="Ito Y."/>
            <person name="Iwabuchi A."/>
            <person name="Kamiya K."/>
            <person name="Karasawa W."/>
            <person name="Kurita K."/>
            <person name="Katagiri S."/>
            <person name="Kikuta A."/>
            <person name="Kobayashi H."/>
            <person name="Kobayashi N."/>
            <person name="Machita K."/>
            <person name="Maehara T."/>
            <person name="Masukawa M."/>
            <person name="Mizubayashi T."/>
            <person name="Mukai Y."/>
            <person name="Nagasaki H."/>
            <person name="Nagata Y."/>
            <person name="Naito S."/>
            <person name="Nakashima M."/>
            <person name="Nakama Y."/>
            <person name="Nakamichi Y."/>
            <person name="Nakamura M."/>
            <person name="Meguro A."/>
            <person name="Negishi M."/>
            <person name="Ohta I."/>
            <person name="Ohta T."/>
            <person name="Okamoto M."/>
            <person name="Ono N."/>
            <person name="Saji S."/>
            <person name="Sakaguchi M."/>
            <person name="Sakai K."/>
            <person name="Shibata M."/>
            <person name="Shimokawa T."/>
            <person name="Song J."/>
            <person name="Takazaki Y."/>
            <person name="Terasawa K."/>
            <person name="Tsugane M."/>
            <person name="Tsuji K."/>
            <person name="Ueda S."/>
            <person name="Waki K."/>
            <person name="Yamagata H."/>
            <person name="Yamamoto M."/>
            <person name="Yamamoto S."/>
            <person name="Yamane H."/>
            <person name="Yoshiki S."/>
            <person name="Yoshihara R."/>
            <person name="Yukawa K."/>
            <person name="Zhong H."/>
            <person name="Yano M."/>
            <person name="Yuan Q."/>
            <person name="Ouyang S."/>
            <person name="Liu J."/>
            <person name="Jones K.M."/>
            <person name="Gansberger K."/>
            <person name="Moffat K."/>
            <person name="Hill J."/>
            <person name="Bera J."/>
            <person name="Fadrosh D."/>
            <person name="Jin S."/>
            <person name="Johri S."/>
            <person name="Kim M."/>
            <person name="Overton L."/>
            <person name="Reardon M."/>
            <person name="Tsitrin T."/>
            <person name="Vuong H."/>
            <person name="Weaver B."/>
            <person name="Ciecko A."/>
            <person name="Tallon L."/>
            <person name="Jackson J."/>
            <person name="Pai G."/>
            <person name="Aken S.V."/>
            <person name="Utterback T."/>
            <person name="Reidmuller S."/>
            <person name="Feldblyum T."/>
            <person name="Hsiao J."/>
            <person name="Zismann V."/>
            <person name="Iobst S."/>
            <person name="de Vazeille A.R."/>
            <person name="Buell C.R."/>
            <person name="Ying K."/>
            <person name="Li Y."/>
            <person name="Lu T."/>
            <person name="Huang Y."/>
            <person name="Zhao Q."/>
            <person name="Feng Q."/>
            <person name="Zhang L."/>
            <person name="Zhu J."/>
            <person name="Weng Q."/>
            <person name="Mu J."/>
            <person name="Lu Y."/>
            <person name="Fan D."/>
            <person name="Liu Y."/>
            <person name="Guan J."/>
            <person name="Zhang Y."/>
            <person name="Yu S."/>
            <person name="Liu X."/>
            <person name="Zhang Y."/>
            <person name="Hong G."/>
            <person name="Han B."/>
            <person name="Choisne N."/>
            <person name="Demange N."/>
            <person name="Orjeda G."/>
            <person name="Samain S."/>
            <person name="Cattolico L."/>
            <person name="Pelletier E."/>
            <person name="Couloux A."/>
            <person name="Segurens B."/>
            <person name="Wincker P."/>
            <person name="D'Hont A."/>
            <person name="Scarpelli C."/>
            <person name="Weissenbach J."/>
            <person name="Salanoubat M."/>
            <person name="Quetier F."/>
            <person name="Yu Y."/>
            <person name="Kim H.R."/>
            <person name="Rambo T."/>
            <person name="Currie J."/>
            <person name="Collura K."/>
            <person name="Luo M."/>
            <person name="Yang T."/>
            <person name="Ammiraju J.S.S."/>
            <person name="Engler F."/>
            <person name="Soderlund C."/>
            <person name="Wing R.A."/>
            <person name="Palmer L.E."/>
            <person name="de la Bastide M."/>
            <person name="Spiegel L."/>
            <person name="Nascimento L."/>
            <person name="Zutavern T."/>
            <person name="O'Shaughnessy A."/>
            <person name="Dike S."/>
            <person name="Dedhia N."/>
            <person name="Preston R."/>
            <person name="Balija V."/>
            <person name="McCombie W.R."/>
            <person name="Chow T."/>
            <person name="Chen H."/>
            <person name="Chung M."/>
            <person name="Chen C."/>
            <person name="Shaw J."/>
            <person name="Wu H."/>
            <person name="Hsiao K."/>
            <person name="Chao Y."/>
            <person name="Chu M."/>
            <person name="Cheng C."/>
            <person name="Hour A."/>
            <person name="Lee P."/>
            <person name="Lin S."/>
            <person name="Lin Y."/>
            <person name="Liou J."/>
            <person name="Liu S."/>
            <person name="Hsing Y."/>
            <person name="Raghuvanshi S."/>
            <person name="Mohanty A."/>
            <person name="Bharti A.K."/>
            <person name="Gaur A."/>
            <person name="Gupta V."/>
            <person name="Kumar D."/>
            <person name="Ravi V."/>
            <person name="Vij S."/>
            <person name="Kapur A."/>
            <person name="Khurana P."/>
            <person name="Khurana P."/>
            <person name="Khurana J.P."/>
            <person name="Tyagi A.K."/>
            <person name="Gaikwad K."/>
            <person name="Singh A."/>
            <person name="Dalal V."/>
            <person name="Srivastava S."/>
            <person name="Dixit A."/>
            <person name="Pal A.K."/>
            <person name="Ghazi I.A."/>
            <person name="Yadav M."/>
            <person name="Pandit A."/>
            <person name="Bhargava A."/>
            <person name="Sureshbabu K."/>
            <person name="Batra K."/>
            <person name="Sharma T.R."/>
            <person name="Mohapatra T."/>
            <person name="Singh N.K."/>
            <person name="Messing J."/>
            <person name="Nelson A.B."/>
            <person name="Fuks G."/>
            <person name="Kavchok S."/>
            <person name="Keizer G."/>
            <person name="Linton E."/>
            <person name="Llaca V."/>
            <person name="Song R."/>
            <person name="Tanyolac B."/>
            <person name="Young S."/>
            <person name="Ho-Il K."/>
            <person name="Hahn J.H."/>
            <person name="Sangsakoo G."/>
            <person name="Vanavichit A."/>
            <person name="de Mattos Luiz.A.T."/>
            <person name="Zimmer P.D."/>
            <person name="Malone G."/>
            <person name="Dellagostin O."/>
            <person name="de Oliveira A.C."/>
            <person name="Bevan M."/>
            <person name="Bancroft I."/>
            <person name="Minx P."/>
            <person name="Cordum H."/>
            <person name="Wilson R."/>
            <person name="Cheng Z."/>
            <person name="Jin W."/>
            <person name="Jiang J."/>
            <person name="Leong S.A."/>
            <person name="Iwama H."/>
            <person name="Gojobori T."/>
            <person name="Itoh T."/>
            <person name="Niimura Y."/>
            <person name="Fujii Y."/>
            <person name="Habara T."/>
            <person name="Sakai H."/>
            <person name="Sato Y."/>
            <person name="Wilson G."/>
            <person name="Kumar K."/>
            <person name="McCouch S."/>
            <person name="Juretic N."/>
            <person name="Hoen D."/>
            <person name="Wright S."/>
            <person name="Bruskiewich R."/>
            <person name="Bureau T."/>
            <person name="Miyao A."/>
            <person name="Hirochika H."/>
            <person name="Nishikawa T."/>
            <person name="Kadowaki K."/>
            <person name="Sugiura M."/>
            <person name="Burr B."/>
            <person name="Sasaki T."/>
        </authorList>
    </citation>
    <scope>NUCLEOTIDE SEQUENCE [LARGE SCALE GENOMIC DNA]</scope>
    <source>
        <strain evidence="4">cv. Nipponbare</strain>
    </source>
</reference>
<dbReference type="EMBL" id="AP005517">
    <property type="protein sequence ID" value="BAD03739.1"/>
    <property type="molecule type" value="Genomic_DNA"/>
</dbReference>
<dbReference type="EMBL" id="AP005410">
    <property type="protein sequence ID" value="BAD01396.1"/>
    <property type="molecule type" value="Genomic_DNA"/>
</dbReference>
<accession>Q6YZP5</accession>
<reference evidence="4" key="4">
    <citation type="journal article" date="2008" name="Nucleic Acids Res.">
        <title>The rice annotation project database (RAP-DB): 2008 update.</title>
        <authorList>
            <consortium name="The rice annotation project (RAP)"/>
        </authorList>
    </citation>
    <scope>GENOME REANNOTATION</scope>
    <source>
        <strain evidence="4">cv. Nipponbare</strain>
    </source>
</reference>
<gene>
    <name evidence="2" type="ORF">OSJNBa0038P10.9</name>
    <name evidence="3" type="ORF">OSJNBb0090H20.22</name>
</gene>
<evidence type="ECO:0000256" key="1">
    <source>
        <dbReference type="SAM" id="MobiDB-lite"/>
    </source>
</evidence>
<evidence type="ECO:0000313" key="2">
    <source>
        <dbReference type="EMBL" id="BAD01396.1"/>
    </source>
</evidence>
<evidence type="ECO:0000313" key="3">
    <source>
        <dbReference type="EMBL" id="BAD03739.1"/>
    </source>
</evidence>
<dbReference type="AlphaFoldDB" id="Q6YZP5"/>
<feature type="region of interest" description="Disordered" evidence="1">
    <location>
        <begin position="41"/>
        <end position="71"/>
    </location>
</feature>
<name>Q6YZP5_ORYSJ</name>